<dbReference type="STRING" id="765915.A0A1Y2HGG7"/>
<sequence length="685" mass="72837">MTSTHTTDTRAGPLILPATDHPVTHVTVYRDRAEVARKLAAVSIKRTCQPPSSSVACRARSTQTRARVLIADVQVVDQLERVEKKPEEEAAAEDDTKAKKKTKVTAADVAAKRTELESARIRLEDLVTTRSVVQQQLGFIKQYADARASTVKLDSGADLVKDFVAGFVPSHEHVGKDLTLRKVQLDEQVKDAEANVAELDDWVRSHEYLVQRKDDEAEYEMVMSVFVTLEVPEKASFEGDAESIEADLLVSYVVPNARWSPHYDLRVYSRDNLAHLTYNANLRQWTGEDWTKAQLVLSTASIASIGHDLPKFTSRWELRERVPPPVRLSARLSAYMPTSPAYIPTSATVESSMQMPQAAPAPLAASAMVALPPPAPKPVISAPKAEVLAEDTGLTAAAFKIAMPTTVPSDNVDHRVAIAVLQLPVSFARVAVPRLAPGKVFLEGTVTNESDYVLVPGEARVGIDGSFVGKSALDLVMPKATFKLNLGLDPTIEITLKPTQKQTELGKPKPTGALALFAGSGNVASPSTVPAAGGNDGGNAQSAAAPARIRVSDQIPTAQHADIHIVLVDPDLSKGSGVAVQVKASRNAAADEAATGAGTSVAAQAAASGGSMGSLKRAKSSSAAKLPAAVAAASTTGGGRLPVFYKDVGELEWDVDVDAGKSTEIVCKYAVVYPKDFKVEGLTSK</sequence>
<evidence type="ECO:0000313" key="3">
    <source>
        <dbReference type="Proteomes" id="UP000193411"/>
    </source>
</evidence>
<dbReference type="Proteomes" id="UP000193411">
    <property type="component" value="Unassembled WGS sequence"/>
</dbReference>
<name>A0A1Y2HGG7_9FUNG</name>
<evidence type="ECO:0000313" key="2">
    <source>
        <dbReference type="EMBL" id="ORZ33094.1"/>
    </source>
</evidence>
<dbReference type="InterPro" id="IPR037291">
    <property type="entry name" value="DUF4139"/>
</dbReference>
<gene>
    <name evidence="2" type="ORF">BCR44DRAFT_1515049</name>
</gene>
<evidence type="ECO:0000259" key="1">
    <source>
        <dbReference type="Pfam" id="PF13598"/>
    </source>
</evidence>
<dbReference type="NCBIfam" id="TIGR02231">
    <property type="entry name" value="mucoidy inhibitor MuiA family protein"/>
    <property type="match status" value="1"/>
</dbReference>
<feature type="domain" description="DUF4139" evidence="1">
    <location>
        <begin position="249"/>
        <end position="504"/>
    </location>
</feature>
<reference evidence="2 3" key="1">
    <citation type="submission" date="2016-07" db="EMBL/GenBank/DDBJ databases">
        <title>Pervasive Adenine N6-methylation of Active Genes in Fungi.</title>
        <authorList>
            <consortium name="DOE Joint Genome Institute"/>
            <person name="Mondo S.J."/>
            <person name="Dannebaum R.O."/>
            <person name="Kuo R.C."/>
            <person name="Labutti K."/>
            <person name="Haridas S."/>
            <person name="Kuo A."/>
            <person name="Salamov A."/>
            <person name="Ahrendt S.R."/>
            <person name="Lipzen A."/>
            <person name="Sullivan W."/>
            <person name="Andreopoulos W.B."/>
            <person name="Clum A."/>
            <person name="Lindquist E."/>
            <person name="Daum C."/>
            <person name="Ramamoorthy G.K."/>
            <person name="Gryganskyi A."/>
            <person name="Culley D."/>
            <person name="Magnuson J.K."/>
            <person name="James T.Y."/>
            <person name="O'Malley M.A."/>
            <person name="Stajich J.E."/>
            <person name="Spatafora J.W."/>
            <person name="Visel A."/>
            <person name="Grigoriev I.V."/>
        </authorList>
    </citation>
    <scope>NUCLEOTIDE SEQUENCE [LARGE SCALE GENOMIC DNA]</scope>
    <source>
        <strain evidence="2 3">PL171</strain>
    </source>
</reference>
<proteinExistence type="predicted"/>
<protein>
    <recommendedName>
        <fullName evidence="1">DUF4139 domain-containing protein</fullName>
    </recommendedName>
</protein>
<dbReference type="EMBL" id="MCFL01000039">
    <property type="protein sequence ID" value="ORZ33094.1"/>
    <property type="molecule type" value="Genomic_DNA"/>
</dbReference>
<dbReference type="AlphaFoldDB" id="A0A1Y2HGG7"/>
<dbReference type="Pfam" id="PF13598">
    <property type="entry name" value="DUF4139"/>
    <property type="match status" value="1"/>
</dbReference>
<dbReference type="PANTHER" id="PTHR31005:SF8">
    <property type="entry name" value="DUF4139 DOMAIN-CONTAINING PROTEIN"/>
    <property type="match status" value="1"/>
</dbReference>
<comment type="caution">
    <text evidence="2">The sequence shown here is derived from an EMBL/GenBank/DDBJ whole genome shotgun (WGS) entry which is preliminary data.</text>
</comment>
<organism evidence="2 3">
    <name type="scientific">Catenaria anguillulae PL171</name>
    <dbReference type="NCBI Taxonomy" id="765915"/>
    <lineage>
        <taxon>Eukaryota</taxon>
        <taxon>Fungi</taxon>
        <taxon>Fungi incertae sedis</taxon>
        <taxon>Blastocladiomycota</taxon>
        <taxon>Blastocladiomycetes</taxon>
        <taxon>Blastocladiales</taxon>
        <taxon>Catenariaceae</taxon>
        <taxon>Catenaria</taxon>
    </lineage>
</organism>
<dbReference type="InterPro" id="IPR011935">
    <property type="entry name" value="CHP02231"/>
</dbReference>
<dbReference type="OrthoDB" id="10068793at2759"/>
<keyword evidence="3" id="KW-1185">Reference proteome</keyword>
<dbReference type="PANTHER" id="PTHR31005">
    <property type="entry name" value="DUF4139 DOMAIN-CONTAINING PROTEIN"/>
    <property type="match status" value="1"/>
</dbReference>
<accession>A0A1Y2HGG7</accession>